<protein>
    <submittedName>
        <fullName evidence="1">Uncharacterized protein</fullName>
    </submittedName>
</protein>
<dbReference type="Proteomes" id="UP001163324">
    <property type="component" value="Chromosome 1"/>
</dbReference>
<accession>A0ACC0VH76</accession>
<reference evidence="1" key="1">
    <citation type="submission" date="2022-10" db="EMBL/GenBank/DDBJ databases">
        <title>Complete Genome of Trichothecium roseum strain YXFP-22015, a Plant Pathogen Isolated from Citrus.</title>
        <authorList>
            <person name="Wang Y."/>
            <person name="Zhu L."/>
        </authorList>
    </citation>
    <scope>NUCLEOTIDE SEQUENCE</scope>
    <source>
        <strain evidence="1">YXFP-22015</strain>
    </source>
</reference>
<dbReference type="EMBL" id="CM047940">
    <property type="protein sequence ID" value="KAI9905060.1"/>
    <property type="molecule type" value="Genomic_DNA"/>
</dbReference>
<proteinExistence type="predicted"/>
<name>A0ACC0VH76_9HYPO</name>
<evidence type="ECO:0000313" key="2">
    <source>
        <dbReference type="Proteomes" id="UP001163324"/>
    </source>
</evidence>
<organism evidence="1 2">
    <name type="scientific">Trichothecium roseum</name>
    <dbReference type="NCBI Taxonomy" id="47278"/>
    <lineage>
        <taxon>Eukaryota</taxon>
        <taxon>Fungi</taxon>
        <taxon>Dikarya</taxon>
        <taxon>Ascomycota</taxon>
        <taxon>Pezizomycotina</taxon>
        <taxon>Sordariomycetes</taxon>
        <taxon>Hypocreomycetidae</taxon>
        <taxon>Hypocreales</taxon>
        <taxon>Hypocreales incertae sedis</taxon>
        <taxon>Trichothecium</taxon>
    </lineage>
</organism>
<comment type="caution">
    <text evidence="1">The sequence shown here is derived from an EMBL/GenBank/DDBJ whole genome shotgun (WGS) entry which is preliminary data.</text>
</comment>
<evidence type="ECO:0000313" key="1">
    <source>
        <dbReference type="EMBL" id="KAI9905060.1"/>
    </source>
</evidence>
<sequence>MRILLQNAPVRIARPLAHVRYASTAEPYQPPRTPKAQVLKTATAKKLVELKAWDKKVAKTPNHKKVTAEDVVNKVDRTRVNIVSDKLCKDIIQRLGPSLDRHKGCDLIDLNPGCSVWSEALHDAVMPRKHIMMDYSADTHYRPFMDKLVKKRPNIEIIPQSGLVWSSLKDTLEEKLDPARHPPVRPDQEEIPRNDALLVTANLSTFPKKRVYIFDSLSKMVLYQFINSIRNSSLFQRYGSVRMLLWINDEEKLNVLPRTLTHRKRTAFEAELYCDYIHEVAGYDDPVKSPIHLRDEWQDVESAAGAFQRMQENGVITPIGRKTAMLARIMDNRSLVGKKLTGVRTPLLLRPFTKELANLEDEEEDAEESTTRLKSLRIRDRFTTKVNEAYLELLQLRDKGLGMDPKSPEFAEVERDFAERLSNFRKNQRQEFGSVRDSYHAFRCQGAGNPPALMWDRRVYEPLAIKPSEFYPNVPTALLDIQPKNTDPCLRRHGAANNHASDVADILLRNLMSQASNPVFPRSTDVLWPGFSDVVAESCPSLFDPAMGGSPMTGPASLYVRAMNEHHVLDLLRAWINWPLRPTYGQLVSRLVNEDFIGLDEDPDAVMGTAMGSL</sequence>
<keyword evidence="2" id="KW-1185">Reference proteome</keyword>
<gene>
    <name evidence="1" type="ORF">N3K66_001589</name>
</gene>